<organism evidence="3 4">
    <name type="scientific">Cohnella rhizosphaerae</name>
    <dbReference type="NCBI Taxonomy" id="1457232"/>
    <lineage>
        <taxon>Bacteria</taxon>
        <taxon>Bacillati</taxon>
        <taxon>Bacillota</taxon>
        <taxon>Bacilli</taxon>
        <taxon>Bacillales</taxon>
        <taxon>Paenibacillaceae</taxon>
        <taxon>Cohnella</taxon>
    </lineage>
</organism>
<comment type="caution">
    <text evidence="3">The sequence shown here is derived from an EMBL/GenBank/DDBJ whole genome shotgun (WGS) entry which is preliminary data.</text>
</comment>
<feature type="domain" description="SLH" evidence="2">
    <location>
        <begin position="720"/>
        <end position="779"/>
    </location>
</feature>
<dbReference type="Pfam" id="PF00395">
    <property type="entry name" value="SLH"/>
    <property type="match status" value="3"/>
</dbReference>
<evidence type="ECO:0000313" key="4">
    <source>
        <dbReference type="Proteomes" id="UP001153404"/>
    </source>
</evidence>
<dbReference type="PROSITE" id="PS51272">
    <property type="entry name" value="SLH"/>
    <property type="match status" value="3"/>
</dbReference>
<dbReference type="InterPro" id="IPR051465">
    <property type="entry name" value="Cell_Envelope_Struct_Comp"/>
</dbReference>
<dbReference type="InterPro" id="IPR001119">
    <property type="entry name" value="SLH_dom"/>
</dbReference>
<feature type="region of interest" description="Disordered" evidence="1">
    <location>
        <begin position="366"/>
        <end position="401"/>
    </location>
</feature>
<name>A0A9X4KTD9_9BACL</name>
<feature type="domain" description="SLH" evidence="2">
    <location>
        <begin position="851"/>
        <end position="910"/>
    </location>
</feature>
<dbReference type="Proteomes" id="UP001153404">
    <property type="component" value="Unassembled WGS sequence"/>
</dbReference>
<dbReference type="PANTHER" id="PTHR43308:SF5">
    <property type="entry name" value="S-LAYER PROTEIN _ PEPTIDOGLYCAN ENDO-BETA-N-ACETYLGLUCOSAMINIDASE"/>
    <property type="match status" value="1"/>
</dbReference>
<keyword evidence="4" id="KW-1185">Reference proteome</keyword>
<gene>
    <name evidence="3" type="ORF">OMP40_15125</name>
</gene>
<dbReference type="RefSeq" id="WP_277532419.1">
    <property type="nucleotide sequence ID" value="NZ_JAPDIA010000003.1"/>
</dbReference>
<evidence type="ECO:0000256" key="1">
    <source>
        <dbReference type="SAM" id="MobiDB-lite"/>
    </source>
</evidence>
<feature type="region of interest" description="Disordered" evidence="1">
    <location>
        <begin position="277"/>
        <end position="296"/>
    </location>
</feature>
<feature type="domain" description="SLH" evidence="2">
    <location>
        <begin position="780"/>
        <end position="843"/>
    </location>
</feature>
<evidence type="ECO:0000259" key="2">
    <source>
        <dbReference type="PROSITE" id="PS51272"/>
    </source>
</evidence>
<evidence type="ECO:0000313" key="3">
    <source>
        <dbReference type="EMBL" id="MDG0810542.1"/>
    </source>
</evidence>
<proteinExistence type="predicted"/>
<dbReference type="PANTHER" id="PTHR43308">
    <property type="entry name" value="OUTER MEMBRANE PROTEIN ALPHA-RELATED"/>
    <property type="match status" value="1"/>
</dbReference>
<reference evidence="3" key="1">
    <citation type="submission" date="2022-10" db="EMBL/GenBank/DDBJ databases">
        <title>Comparative genomic analysis of Cohnella hashimotonis sp. nov., isolated from the International Space Station.</title>
        <authorList>
            <person name="Simpson A."/>
            <person name="Venkateswaran K."/>
        </authorList>
    </citation>
    <scope>NUCLEOTIDE SEQUENCE</scope>
    <source>
        <strain evidence="3">DSM 28161</strain>
    </source>
</reference>
<accession>A0A9X4KTD9</accession>
<sequence length="910" mass="93667">MAYYNVYVNGTAAQVYGTTTNVSNPPANALYEVEAVDGAGNKSAKLVFGGTPSTTTISGLKNITFSQSSGFYLAYVTGAPASSGIGSYSYGGTLSFYIDGALHQEDVQLGSLTGSYSVFTFNLSGLSEGPHTLKAIYSGYVGKFSGIDYAVGGSEGSLDIVISGLKVDASDPSGAANNGKTKLTVTPTPASGHKLVYRNFGSDDVTLPVVGGTLDQTEYAELPESGLVAAANGDHIGVVEIDATTENVVHFGQGIAVSTDETEGPGPIPASGLTIVSTDPSGAENDGKTRLTVTPTPEPMSVNKLVYFNFGSGSVNVPNMGDALNLSEYADLPADGLIAAANGDKVGVAEIDAAGAVVRFGQTTAVASDESQGPGPVPASGLTVVSSDPSGAENDGKTRLAVTPEPMSVNKLVYYNFGSGNAVVPNVGDTLNLSEYADLPADGLIAAANGDRVGVAEIDAAGAVVRFGQTTAVVAAEDDVYVPPIYVPSNPVPTDEVEVLVNGKVEKLGKSKTSEAGGLKTTTVTVDAAKLQAKLEAEGNNAVVTIPVAGQSALKIGQLTGQLVKNMENASATLILRTDHASYTIPAKQFNIDALSGKLGQSAKLEDIQVQIEIADPTADTSAMAEQAAEKGAFALVVPPVSFTVRAIYGTESVEIDRFNAYIERTIAIPDGVDASKITTGVIIDADGTARHVPTQVVVIDGRYYAKINSLTNSTYAVVSHEPAFADMANHWAKAAVEDMGARLVIEGTGGGRFSPDRDVTRAEFAAIVVRGLGLKPESGASAFSDVAAGEWYGAAIATASAYGLIEGYADGTFRPDDKITREQAIVIVSKAMEITGLQGKLSVESAEATLRPFKDAADISEWAQKGVAASVTAGLAKGRGDARLAPRESVSRAEVAALVQRLLQKSGLI</sequence>
<protein>
    <submittedName>
        <fullName evidence="3">S-layer homology domain-containing protein</fullName>
    </submittedName>
</protein>
<dbReference type="EMBL" id="JAPDIA010000003">
    <property type="protein sequence ID" value="MDG0810542.1"/>
    <property type="molecule type" value="Genomic_DNA"/>
</dbReference>
<dbReference type="AlphaFoldDB" id="A0A9X4KTD9"/>